<sequence>MPNPSSRKEPGLITLAHAIVDQAKPVSTVTSKVNKEPNTHPLNQNNTNKTPTTTHAQQQQLTILSLSLNSLTLTPPTLTFNSSQLDHRSSDRRTVAGYAKLTSPPTGVEGLSGGARVHSIRGGLQEVSVTKESIRGVSNRLAEPKLLKIFEFVTIESIRSSSEPILFWAETRALNLNRFVCESSRLGR</sequence>
<keyword evidence="3" id="KW-1185">Reference proteome</keyword>
<dbReference type="EMBL" id="JASCZI010151906">
    <property type="protein sequence ID" value="MED6174840.1"/>
    <property type="molecule type" value="Genomic_DNA"/>
</dbReference>
<organism evidence="2 3">
    <name type="scientific">Stylosanthes scabra</name>
    <dbReference type="NCBI Taxonomy" id="79078"/>
    <lineage>
        <taxon>Eukaryota</taxon>
        <taxon>Viridiplantae</taxon>
        <taxon>Streptophyta</taxon>
        <taxon>Embryophyta</taxon>
        <taxon>Tracheophyta</taxon>
        <taxon>Spermatophyta</taxon>
        <taxon>Magnoliopsida</taxon>
        <taxon>eudicotyledons</taxon>
        <taxon>Gunneridae</taxon>
        <taxon>Pentapetalae</taxon>
        <taxon>rosids</taxon>
        <taxon>fabids</taxon>
        <taxon>Fabales</taxon>
        <taxon>Fabaceae</taxon>
        <taxon>Papilionoideae</taxon>
        <taxon>50 kb inversion clade</taxon>
        <taxon>dalbergioids sensu lato</taxon>
        <taxon>Dalbergieae</taxon>
        <taxon>Pterocarpus clade</taxon>
        <taxon>Stylosanthes</taxon>
    </lineage>
</organism>
<evidence type="ECO:0000313" key="3">
    <source>
        <dbReference type="Proteomes" id="UP001341840"/>
    </source>
</evidence>
<feature type="compositionally biased region" description="Low complexity" evidence="1">
    <location>
        <begin position="43"/>
        <end position="54"/>
    </location>
</feature>
<protein>
    <submittedName>
        <fullName evidence="2">Uncharacterized protein</fullName>
    </submittedName>
</protein>
<comment type="caution">
    <text evidence="2">The sequence shown here is derived from an EMBL/GenBank/DDBJ whole genome shotgun (WGS) entry which is preliminary data.</text>
</comment>
<evidence type="ECO:0000256" key="1">
    <source>
        <dbReference type="SAM" id="MobiDB-lite"/>
    </source>
</evidence>
<reference evidence="2 3" key="1">
    <citation type="journal article" date="2023" name="Plants (Basel)">
        <title>Bridging the Gap: Combining Genomics and Transcriptomics Approaches to Understand Stylosanthes scabra, an Orphan Legume from the Brazilian Caatinga.</title>
        <authorList>
            <person name="Ferreira-Neto J.R.C."/>
            <person name="da Silva M.D."/>
            <person name="Binneck E."/>
            <person name="de Melo N.F."/>
            <person name="da Silva R.H."/>
            <person name="de Melo A.L.T.M."/>
            <person name="Pandolfi V."/>
            <person name="Bustamante F.O."/>
            <person name="Brasileiro-Vidal A.C."/>
            <person name="Benko-Iseppon A.M."/>
        </authorList>
    </citation>
    <scope>NUCLEOTIDE SEQUENCE [LARGE SCALE GENOMIC DNA]</scope>
    <source>
        <tissue evidence="2">Leaves</tissue>
    </source>
</reference>
<dbReference type="Proteomes" id="UP001341840">
    <property type="component" value="Unassembled WGS sequence"/>
</dbReference>
<evidence type="ECO:0000313" key="2">
    <source>
        <dbReference type="EMBL" id="MED6174840.1"/>
    </source>
</evidence>
<name>A0ABU6VML6_9FABA</name>
<gene>
    <name evidence="2" type="ORF">PIB30_072848</name>
</gene>
<proteinExistence type="predicted"/>
<accession>A0ABU6VML6</accession>
<feature type="region of interest" description="Disordered" evidence="1">
    <location>
        <begin position="28"/>
        <end position="58"/>
    </location>
</feature>